<proteinExistence type="predicted"/>
<accession>A0ABQ3JYP4</accession>
<reference evidence="4" key="1">
    <citation type="journal article" date="2019" name="Int. J. Syst. Evol. Microbiol.">
        <title>The Global Catalogue of Microorganisms (GCM) 10K type strain sequencing project: providing services to taxonomists for standard genome sequencing and annotation.</title>
        <authorList>
            <consortium name="The Broad Institute Genomics Platform"/>
            <consortium name="The Broad Institute Genome Sequencing Center for Infectious Disease"/>
            <person name="Wu L."/>
            <person name="Ma J."/>
        </authorList>
    </citation>
    <scope>NUCLEOTIDE SEQUENCE [LARGE SCALE GENOMIC DNA]</scope>
    <source>
        <strain evidence="4">CGMCC 1.18439</strain>
    </source>
</reference>
<evidence type="ECO:0000259" key="2">
    <source>
        <dbReference type="Pfam" id="PF13559"/>
    </source>
</evidence>
<sequence>MQSRPAEGGLDSAQFSAPSPLHRVRAAYTRTEAHLSAAGLPRRDSETPAEYLSRVASRWPEMAGPLAALSAAYDPVRYGDGINNAQAERSADEVLDVDRPSVS</sequence>
<dbReference type="Proteomes" id="UP000632154">
    <property type="component" value="Unassembled WGS sequence"/>
</dbReference>
<name>A0ABQ3JYP4_9DEIO</name>
<dbReference type="EMBL" id="BNAL01000004">
    <property type="protein sequence ID" value="GHF96135.1"/>
    <property type="molecule type" value="Genomic_DNA"/>
</dbReference>
<feature type="region of interest" description="Disordered" evidence="1">
    <location>
        <begin position="80"/>
        <end position="103"/>
    </location>
</feature>
<keyword evidence="4" id="KW-1185">Reference proteome</keyword>
<feature type="region of interest" description="Disordered" evidence="1">
    <location>
        <begin position="1"/>
        <end position="21"/>
    </location>
</feature>
<dbReference type="RefSeq" id="WP_189642104.1">
    <property type="nucleotide sequence ID" value="NZ_BNAL01000004.1"/>
</dbReference>
<evidence type="ECO:0000313" key="4">
    <source>
        <dbReference type="Proteomes" id="UP000632154"/>
    </source>
</evidence>
<organism evidence="3 4">
    <name type="scientific">Deinococcus piscis</name>
    <dbReference type="NCBI Taxonomy" id="394230"/>
    <lineage>
        <taxon>Bacteria</taxon>
        <taxon>Thermotogati</taxon>
        <taxon>Deinococcota</taxon>
        <taxon>Deinococci</taxon>
        <taxon>Deinococcales</taxon>
        <taxon>Deinococcaceae</taxon>
        <taxon>Deinococcus</taxon>
    </lineage>
</organism>
<dbReference type="Pfam" id="PF13559">
    <property type="entry name" value="DUF4129"/>
    <property type="match status" value="1"/>
</dbReference>
<evidence type="ECO:0000313" key="3">
    <source>
        <dbReference type="EMBL" id="GHF96135.1"/>
    </source>
</evidence>
<evidence type="ECO:0000256" key="1">
    <source>
        <dbReference type="SAM" id="MobiDB-lite"/>
    </source>
</evidence>
<feature type="domain" description="Protein-glutamine gamma-glutamyltransferase-like C-terminal" evidence="2">
    <location>
        <begin position="27"/>
        <end position="89"/>
    </location>
</feature>
<dbReference type="InterPro" id="IPR025403">
    <property type="entry name" value="TgpA-like_C"/>
</dbReference>
<comment type="caution">
    <text evidence="3">The sequence shown here is derived from an EMBL/GenBank/DDBJ whole genome shotgun (WGS) entry which is preliminary data.</text>
</comment>
<protein>
    <recommendedName>
        <fullName evidence="2">Protein-glutamine gamma-glutamyltransferase-like C-terminal domain-containing protein</fullName>
    </recommendedName>
</protein>
<feature type="compositionally biased region" description="Basic and acidic residues" evidence="1">
    <location>
        <begin position="89"/>
        <end position="103"/>
    </location>
</feature>
<gene>
    <name evidence="3" type="ORF">GCM10017783_05000</name>
</gene>